<name>A0ABU4PSZ7_9SPHN</name>
<protein>
    <submittedName>
        <fullName evidence="1">Uncharacterized protein</fullName>
    </submittedName>
</protein>
<gene>
    <name evidence="1" type="ORF">SIL82_17040</name>
</gene>
<keyword evidence="2" id="KW-1185">Reference proteome</keyword>
<sequence>MMLRTFVLVAAALFLTAALIGVVLDPGTWPTVLTAGLLAGGIAFERVRYGAVQRAPEGPDWRETSERFIDDVSGKPVSVWFDAKTGERRYVAMEQPDAE</sequence>
<organism evidence="1 2">
    <name type="scientific">Sphingomonas echinoides</name>
    <dbReference type="NCBI Taxonomy" id="59803"/>
    <lineage>
        <taxon>Bacteria</taxon>
        <taxon>Pseudomonadati</taxon>
        <taxon>Pseudomonadota</taxon>
        <taxon>Alphaproteobacteria</taxon>
        <taxon>Sphingomonadales</taxon>
        <taxon>Sphingomonadaceae</taxon>
        <taxon>Sphingomonas</taxon>
    </lineage>
</organism>
<comment type="caution">
    <text evidence="1">The sequence shown here is derived from an EMBL/GenBank/DDBJ whole genome shotgun (WGS) entry which is preliminary data.</text>
</comment>
<dbReference type="RefSeq" id="WP_010407046.1">
    <property type="nucleotide sequence ID" value="NZ_JAWXXV010000001.1"/>
</dbReference>
<evidence type="ECO:0000313" key="1">
    <source>
        <dbReference type="EMBL" id="MDX5985964.1"/>
    </source>
</evidence>
<proteinExistence type="predicted"/>
<dbReference type="EMBL" id="JAWXXV010000001">
    <property type="protein sequence ID" value="MDX5985964.1"/>
    <property type="molecule type" value="Genomic_DNA"/>
</dbReference>
<evidence type="ECO:0000313" key="2">
    <source>
        <dbReference type="Proteomes" id="UP001279660"/>
    </source>
</evidence>
<reference evidence="1 2" key="1">
    <citation type="submission" date="2023-11" db="EMBL/GenBank/DDBJ databases">
        <title>MicrobeMod: A computational toolkit for identifying prokaryotic methylation and restriction-modification with nanopore sequencing.</title>
        <authorList>
            <person name="Crits-Christoph A."/>
            <person name="Kang S.C."/>
            <person name="Lee H."/>
            <person name="Ostrov N."/>
        </authorList>
    </citation>
    <scope>NUCLEOTIDE SEQUENCE [LARGE SCALE GENOMIC DNA]</scope>
    <source>
        <strain evidence="1 2">ATCC 14820</strain>
    </source>
</reference>
<accession>A0ABU4PSZ7</accession>
<dbReference type="Proteomes" id="UP001279660">
    <property type="component" value="Unassembled WGS sequence"/>
</dbReference>